<reference evidence="3 4" key="1">
    <citation type="submission" date="2020-07" db="EMBL/GenBank/DDBJ databases">
        <title>Genomic Encyclopedia of Type Strains, Phase IV (KMG-V): Genome sequencing to study the core and pangenomes of soil and plant-associated prokaryotes.</title>
        <authorList>
            <person name="Whitman W."/>
        </authorList>
    </citation>
    <scope>NUCLEOTIDE SEQUENCE [LARGE SCALE GENOMIC DNA]</scope>
    <source>
        <strain evidence="3 4">SAS40</strain>
    </source>
</reference>
<comment type="caution">
    <text evidence="3">The sequence shown here is derived from an EMBL/GenBank/DDBJ whole genome shotgun (WGS) entry which is preliminary data.</text>
</comment>
<dbReference type="Gene3D" id="3.40.190.150">
    <property type="entry name" value="Bordetella uptake gene, domain 1"/>
    <property type="match status" value="1"/>
</dbReference>
<evidence type="ECO:0000256" key="1">
    <source>
        <dbReference type="ARBA" id="ARBA00006987"/>
    </source>
</evidence>
<keyword evidence="4" id="KW-1185">Reference proteome</keyword>
<organism evidence="3 4">
    <name type="scientific">Pigmentiphaga litoralis</name>
    <dbReference type="NCBI Taxonomy" id="516702"/>
    <lineage>
        <taxon>Bacteria</taxon>
        <taxon>Pseudomonadati</taxon>
        <taxon>Pseudomonadota</taxon>
        <taxon>Betaproteobacteria</taxon>
        <taxon>Burkholderiales</taxon>
        <taxon>Alcaligenaceae</taxon>
        <taxon>Pigmentiphaga</taxon>
    </lineage>
</organism>
<comment type="similarity">
    <text evidence="1">Belongs to the UPF0065 (bug) family.</text>
</comment>
<dbReference type="InterPro" id="IPR042100">
    <property type="entry name" value="Bug_dom1"/>
</dbReference>
<dbReference type="AlphaFoldDB" id="A0A7Y9IYC3"/>
<evidence type="ECO:0000313" key="3">
    <source>
        <dbReference type="EMBL" id="NYE85224.1"/>
    </source>
</evidence>
<protein>
    <submittedName>
        <fullName evidence="3">Tripartite-type tricarboxylate transporter receptor subunit TctC</fullName>
    </submittedName>
</protein>
<keyword evidence="2" id="KW-0732">Signal</keyword>
<dbReference type="SUPFAM" id="SSF53850">
    <property type="entry name" value="Periplasmic binding protein-like II"/>
    <property type="match status" value="1"/>
</dbReference>
<dbReference type="EMBL" id="JACBYR010000002">
    <property type="protein sequence ID" value="NYE85224.1"/>
    <property type="molecule type" value="Genomic_DNA"/>
</dbReference>
<accession>A0A7Y9IYC3</accession>
<dbReference type="Proteomes" id="UP000542125">
    <property type="component" value="Unassembled WGS sequence"/>
</dbReference>
<evidence type="ECO:0000256" key="2">
    <source>
        <dbReference type="SAM" id="SignalP"/>
    </source>
</evidence>
<dbReference type="InterPro" id="IPR005064">
    <property type="entry name" value="BUG"/>
</dbReference>
<gene>
    <name evidence="3" type="ORF">FHW18_004531</name>
</gene>
<dbReference type="CDD" id="cd13578">
    <property type="entry name" value="PBP2_Bug27"/>
    <property type="match status" value="1"/>
</dbReference>
<dbReference type="PANTHER" id="PTHR42928">
    <property type="entry name" value="TRICARBOXYLATE-BINDING PROTEIN"/>
    <property type="match status" value="1"/>
</dbReference>
<evidence type="ECO:0000313" key="4">
    <source>
        <dbReference type="Proteomes" id="UP000542125"/>
    </source>
</evidence>
<proteinExistence type="inferred from homology"/>
<name>A0A7Y9IYC3_9BURK</name>
<dbReference type="Pfam" id="PF03401">
    <property type="entry name" value="TctC"/>
    <property type="match status" value="1"/>
</dbReference>
<keyword evidence="3" id="KW-0675">Receptor</keyword>
<sequence>MKPFALLIASALCAVFLQAAHAAPFPEKPIRLIVPFPPGGSVNLMGRILADRLSSSLGQQVVVENRAGAAGTMGADVVAKAAPDGYTLLLATMGAQSIQPAVSKSLPFDPRSDFSPIALFASVPNVLVVSPQTPATTAAELVSYAKRYPNQLNMGSAGAGSANHLVGELFMLRTGAEFTHVPYKGAGPAMVDLLGNRVQLTFVNLPNVLAHVRAGKLRALVLASASRSPALPDVPTMQEAGIADAAVDSWFGLMGPKGLPADVVNKLAEAVIALAKDPSTVQLLAEQGAQPMPATPSQFATLIRNEAERWDDVVKKGKVTLE</sequence>
<dbReference type="Gene3D" id="3.40.190.10">
    <property type="entry name" value="Periplasmic binding protein-like II"/>
    <property type="match status" value="1"/>
</dbReference>
<feature type="signal peptide" evidence="2">
    <location>
        <begin position="1"/>
        <end position="22"/>
    </location>
</feature>
<dbReference type="PIRSF" id="PIRSF017082">
    <property type="entry name" value="YflP"/>
    <property type="match status" value="1"/>
</dbReference>
<dbReference type="RefSeq" id="WP_179589208.1">
    <property type="nucleotide sequence ID" value="NZ_JACBYR010000002.1"/>
</dbReference>
<dbReference type="PANTHER" id="PTHR42928:SF5">
    <property type="entry name" value="BLR1237 PROTEIN"/>
    <property type="match status" value="1"/>
</dbReference>
<feature type="chain" id="PRO_5031232842" evidence="2">
    <location>
        <begin position="23"/>
        <end position="322"/>
    </location>
</feature>